<organism evidence="2 3">
    <name type="scientific">Leptothrix discophora</name>
    <dbReference type="NCBI Taxonomy" id="89"/>
    <lineage>
        <taxon>Bacteria</taxon>
        <taxon>Pseudomonadati</taxon>
        <taxon>Pseudomonadota</taxon>
        <taxon>Betaproteobacteria</taxon>
        <taxon>Burkholderiales</taxon>
        <taxon>Sphaerotilaceae</taxon>
        <taxon>Leptothrix</taxon>
    </lineage>
</organism>
<name>A0ABT9G330_LEPDI</name>
<accession>A0ABT9G330</accession>
<keyword evidence="1" id="KW-0472">Membrane</keyword>
<reference evidence="2 3" key="1">
    <citation type="submission" date="2023-08" db="EMBL/GenBank/DDBJ databases">
        <authorList>
            <person name="Roldan D.M."/>
            <person name="Menes R.J."/>
        </authorList>
    </citation>
    <scope>NUCLEOTIDE SEQUENCE [LARGE SCALE GENOMIC DNA]</scope>
    <source>
        <strain evidence="2 3">CCM 2812</strain>
    </source>
</reference>
<proteinExistence type="predicted"/>
<feature type="transmembrane region" description="Helical" evidence="1">
    <location>
        <begin position="12"/>
        <end position="34"/>
    </location>
</feature>
<sequence>MSAHDLPEPARDISALGWSMTLFGLAVLCGSLVLPERPLLLAPMAALLALVGLGLLRRATWSRGAAMALFAGMILAQLGMRWLESDLFLPIAEALRGVHVLGMGMAPSLQAAVVPTLSLSSAVVGALICLLMAHFFVRLDSAAVRLEFLAAGLTPPQATGPGSPTSPSM</sequence>
<keyword evidence="1" id="KW-1133">Transmembrane helix</keyword>
<feature type="transmembrane region" description="Helical" evidence="1">
    <location>
        <begin position="64"/>
        <end position="83"/>
    </location>
</feature>
<evidence type="ECO:0000313" key="3">
    <source>
        <dbReference type="Proteomes" id="UP001235760"/>
    </source>
</evidence>
<dbReference type="EMBL" id="JAUZEE010000003">
    <property type="protein sequence ID" value="MDP4300588.1"/>
    <property type="molecule type" value="Genomic_DNA"/>
</dbReference>
<feature type="transmembrane region" description="Helical" evidence="1">
    <location>
        <begin position="112"/>
        <end position="137"/>
    </location>
</feature>
<keyword evidence="1" id="KW-0812">Transmembrane</keyword>
<dbReference type="RefSeq" id="WP_305749134.1">
    <property type="nucleotide sequence ID" value="NZ_JAUZEE010000003.1"/>
</dbReference>
<evidence type="ECO:0000313" key="2">
    <source>
        <dbReference type="EMBL" id="MDP4300588.1"/>
    </source>
</evidence>
<comment type="caution">
    <text evidence="2">The sequence shown here is derived from an EMBL/GenBank/DDBJ whole genome shotgun (WGS) entry which is preliminary data.</text>
</comment>
<keyword evidence="3" id="KW-1185">Reference proteome</keyword>
<evidence type="ECO:0008006" key="4">
    <source>
        <dbReference type="Google" id="ProtNLM"/>
    </source>
</evidence>
<dbReference type="Proteomes" id="UP001235760">
    <property type="component" value="Unassembled WGS sequence"/>
</dbReference>
<gene>
    <name evidence="2" type="ORF">Q8X39_08065</name>
</gene>
<protein>
    <recommendedName>
        <fullName evidence="4">Transmembrane protein</fullName>
    </recommendedName>
</protein>
<feature type="transmembrane region" description="Helical" evidence="1">
    <location>
        <begin position="40"/>
        <end position="57"/>
    </location>
</feature>
<evidence type="ECO:0000256" key="1">
    <source>
        <dbReference type="SAM" id="Phobius"/>
    </source>
</evidence>